<accession>A0ACC2FLL3</accession>
<name>A0ACC2FLL3_DALPE</name>
<evidence type="ECO:0000313" key="2">
    <source>
        <dbReference type="Proteomes" id="UP001157502"/>
    </source>
</evidence>
<dbReference type="Proteomes" id="UP001157502">
    <property type="component" value="Chromosome 25"/>
</dbReference>
<protein>
    <submittedName>
        <fullName evidence="1">Uncharacterized protein</fullName>
    </submittedName>
</protein>
<gene>
    <name evidence="1" type="ORF">DPEC_G00276130</name>
</gene>
<comment type="caution">
    <text evidence="1">The sequence shown here is derived from an EMBL/GenBank/DDBJ whole genome shotgun (WGS) entry which is preliminary data.</text>
</comment>
<proteinExistence type="predicted"/>
<organism evidence="1 2">
    <name type="scientific">Dallia pectoralis</name>
    <name type="common">Alaska blackfish</name>
    <dbReference type="NCBI Taxonomy" id="75939"/>
    <lineage>
        <taxon>Eukaryota</taxon>
        <taxon>Metazoa</taxon>
        <taxon>Chordata</taxon>
        <taxon>Craniata</taxon>
        <taxon>Vertebrata</taxon>
        <taxon>Euteleostomi</taxon>
        <taxon>Actinopterygii</taxon>
        <taxon>Neopterygii</taxon>
        <taxon>Teleostei</taxon>
        <taxon>Protacanthopterygii</taxon>
        <taxon>Esociformes</taxon>
        <taxon>Umbridae</taxon>
        <taxon>Dallia</taxon>
    </lineage>
</organism>
<reference evidence="1" key="1">
    <citation type="submission" date="2021-05" db="EMBL/GenBank/DDBJ databases">
        <authorList>
            <person name="Pan Q."/>
            <person name="Jouanno E."/>
            <person name="Zahm M."/>
            <person name="Klopp C."/>
            <person name="Cabau C."/>
            <person name="Louis A."/>
            <person name="Berthelot C."/>
            <person name="Parey E."/>
            <person name="Roest Crollius H."/>
            <person name="Montfort J."/>
            <person name="Robinson-Rechavi M."/>
            <person name="Bouchez O."/>
            <person name="Lampietro C."/>
            <person name="Lopez Roques C."/>
            <person name="Donnadieu C."/>
            <person name="Postlethwait J."/>
            <person name="Bobe J."/>
            <person name="Dillon D."/>
            <person name="Chandos A."/>
            <person name="von Hippel F."/>
            <person name="Guiguen Y."/>
        </authorList>
    </citation>
    <scope>NUCLEOTIDE SEQUENCE</scope>
    <source>
        <strain evidence="1">YG-Jan2019</strain>
    </source>
</reference>
<sequence>MGASAPRGQLPRLSKHHPVTLQPRATTARPITLSPAFPLPGRATGDSAHSTGHSVVSPDNRCGQTVLIKHREFGQLEKKQPCTQTFRPERRAFTQASHDPSSLELSTQPGRPVSPVRYDPLC</sequence>
<dbReference type="EMBL" id="CM055752">
    <property type="protein sequence ID" value="KAJ7992207.1"/>
    <property type="molecule type" value="Genomic_DNA"/>
</dbReference>
<keyword evidence="2" id="KW-1185">Reference proteome</keyword>
<evidence type="ECO:0000313" key="1">
    <source>
        <dbReference type="EMBL" id="KAJ7992207.1"/>
    </source>
</evidence>